<feature type="transmembrane region" description="Helical" evidence="7">
    <location>
        <begin position="247"/>
        <end position="271"/>
    </location>
</feature>
<feature type="transmembrane region" description="Helical" evidence="7">
    <location>
        <begin position="189"/>
        <end position="208"/>
    </location>
</feature>
<feature type="domain" description="ABC transmembrane type-1" evidence="8">
    <location>
        <begin position="96"/>
        <end position="312"/>
    </location>
</feature>
<evidence type="ECO:0000256" key="3">
    <source>
        <dbReference type="ARBA" id="ARBA00022475"/>
    </source>
</evidence>
<evidence type="ECO:0000256" key="7">
    <source>
        <dbReference type="RuleBase" id="RU363032"/>
    </source>
</evidence>
<sequence>MLTFLLRRFLSAIPTLLLSSLLIFFIIQLAPGDFLTPARLNPNITPEHIAALQRNLGLDRPLPVQYWRWLTNMFQGDFGESFAYQQKVLALAWPRILNSMCLVLPYLILYYLIAIPLGVYGALRQNSLGDKTINVVMYILLGFPSFFLALLVIFGLLQLRYATGWDIPINGMTSDNYLSLSPLGKFLDIAKHVAIPALVLAVSDAAGLTRVVRGQMLEFLHADFVRTARSKGVSEFSAVYRHTLRNALVPIIAGLGGLLPAIISGAGFIEVVFAYPGITPMTLDAIASQDLFLIAGVTMLSVILLIIGNVLADILLSVVDPRIRYA</sequence>
<dbReference type="Pfam" id="PF00528">
    <property type="entry name" value="BPD_transp_1"/>
    <property type="match status" value="1"/>
</dbReference>
<feature type="transmembrane region" description="Helical" evidence="7">
    <location>
        <begin position="291"/>
        <end position="316"/>
    </location>
</feature>
<organism evidence="9 10">
    <name type="scientific">Deinococcus aerius</name>
    <dbReference type="NCBI Taxonomy" id="200253"/>
    <lineage>
        <taxon>Bacteria</taxon>
        <taxon>Thermotogati</taxon>
        <taxon>Deinococcota</taxon>
        <taxon>Deinococci</taxon>
        <taxon>Deinococcales</taxon>
        <taxon>Deinococcaceae</taxon>
        <taxon>Deinococcus</taxon>
    </lineage>
</organism>
<dbReference type="Gene3D" id="1.10.3720.10">
    <property type="entry name" value="MetI-like"/>
    <property type="match status" value="1"/>
</dbReference>
<evidence type="ECO:0000256" key="1">
    <source>
        <dbReference type="ARBA" id="ARBA00004651"/>
    </source>
</evidence>
<evidence type="ECO:0000256" key="4">
    <source>
        <dbReference type="ARBA" id="ARBA00022692"/>
    </source>
</evidence>
<comment type="similarity">
    <text evidence="7">Belongs to the binding-protein-dependent transport system permease family.</text>
</comment>
<dbReference type="InterPro" id="IPR035906">
    <property type="entry name" value="MetI-like_sf"/>
</dbReference>
<dbReference type="PANTHER" id="PTHR30465">
    <property type="entry name" value="INNER MEMBRANE ABC TRANSPORTER"/>
    <property type="match status" value="1"/>
</dbReference>
<dbReference type="PANTHER" id="PTHR30465:SF0">
    <property type="entry name" value="OLIGOPEPTIDE TRANSPORT SYSTEM PERMEASE PROTEIN APPB"/>
    <property type="match status" value="1"/>
</dbReference>
<evidence type="ECO:0000313" key="9">
    <source>
        <dbReference type="EMBL" id="GBF03970.1"/>
    </source>
</evidence>
<dbReference type="InterPro" id="IPR000515">
    <property type="entry name" value="MetI-like"/>
</dbReference>
<gene>
    <name evidence="9" type="ORF">DAERI_010142</name>
</gene>
<keyword evidence="3" id="KW-1003">Cell membrane</keyword>
<evidence type="ECO:0000256" key="6">
    <source>
        <dbReference type="ARBA" id="ARBA00023136"/>
    </source>
</evidence>
<dbReference type="Proteomes" id="UP000236569">
    <property type="component" value="Unassembled WGS sequence"/>
</dbReference>
<comment type="caution">
    <text evidence="9">The sequence shown here is derived from an EMBL/GenBank/DDBJ whole genome shotgun (WGS) entry which is preliminary data.</text>
</comment>
<keyword evidence="10" id="KW-1185">Reference proteome</keyword>
<dbReference type="CDD" id="cd06261">
    <property type="entry name" value="TM_PBP2"/>
    <property type="match status" value="1"/>
</dbReference>
<name>A0A2I9D1Q2_9DEIO</name>
<comment type="subcellular location">
    <subcellularLocation>
        <location evidence="1 7">Cell membrane</location>
        <topology evidence="1 7">Multi-pass membrane protein</topology>
    </subcellularLocation>
</comment>
<evidence type="ECO:0000256" key="5">
    <source>
        <dbReference type="ARBA" id="ARBA00022989"/>
    </source>
</evidence>
<keyword evidence="6 7" id="KW-0472">Membrane</keyword>
<keyword evidence="2 7" id="KW-0813">Transport</keyword>
<dbReference type="EMBL" id="BFAG01000001">
    <property type="protein sequence ID" value="GBF03970.1"/>
    <property type="molecule type" value="Genomic_DNA"/>
</dbReference>
<keyword evidence="5 7" id="KW-1133">Transmembrane helix</keyword>
<reference evidence="10" key="1">
    <citation type="submission" date="2018-01" db="EMBL/GenBank/DDBJ databases">
        <title>Draft Genome Sequence of the Radioresistant Bacterium Deinococcus aerius TR0125, Isolated from the Higher Atmosphere above Japan.</title>
        <authorList>
            <person name="Satoh K."/>
            <person name="Arai H."/>
            <person name="Sanzen T."/>
            <person name="Kawaguchi Y."/>
            <person name="Hayashi H."/>
            <person name="Yokobori S."/>
            <person name="Yamagishi A."/>
            <person name="Oono Y."/>
            <person name="Narumi I."/>
        </authorList>
    </citation>
    <scope>NUCLEOTIDE SEQUENCE [LARGE SCALE GENOMIC DNA]</scope>
    <source>
        <strain evidence="10">TR0125</strain>
    </source>
</reference>
<feature type="transmembrane region" description="Helical" evidence="7">
    <location>
        <begin position="103"/>
        <end position="123"/>
    </location>
</feature>
<keyword evidence="4 7" id="KW-0812">Transmembrane</keyword>
<evidence type="ECO:0000259" key="8">
    <source>
        <dbReference type="PROSITE" id="PS50928"/>
    </source>
</evidence>
<dbReference type="RefSeq" id="WP_103127564.1">
    <property type="nucleotide sequence ID" value="NZ_BFAG01000001.1"/>
</dbReference>
<dbReference type="InterPro" id="IPR045621">
    <property type="entry name" value="BPD_transp_1_N"/>
</dbReference>
<evidence type="ECO:0000256" key="2">
    <source>
        <dbReference type="ARBA" id="ARBA00022448"/>
    </source>
</evidence>
<feature type="transmembrane region" description="Helical" evidence="7">
    <location>
        <begin position="12"/>
        <end position="30"/>
    </location>
</feature>
<evidence type="ECO:0000313" key="10">
    <source>
        <dbReference type="Proteomes" id="UP000236569"/>
    </source>
</evidence>
<feature type="transmembrane region" description="Helical" evidence="7">
    <location>
        <begin position="135"/>
        <end position="157"/>
    </location>
</feature>
<dbReference type="OrthoDB" id="9773221at2"/>
<dbReference type="Pfam" id="PF19300">
    <property type="entry name" value="BPD_transp_1_N"/>
    <property type="match status" value="1"/>
</dbReference>
<dbReference type="GO" id="GO:0005886">
    <property type="term" value="C:plasma membrane"/>
    <property type="evidence" value="ECO:0007669"/>
    <property type="project" value="UniProtKB-SubCell"/>
</dbReference>
<dbReference type="AlphaFoldDB" id="A0A2I9D1Q2"/>
<protein>
    <submittedName>
        <fullName evidence="9">Peptide ABC transporter permease, appB</fullName>
    </submittedName>
</protein>
<accession>A0A2I9D1Q2</accession>
<proteinExistence type="inferred from homology"/>
<dbReference type="GO" id="GO:0055085">
    <property type="term" value="P:transmembrane transport"/>
    <property type="evidence" value="ECO:0007669"/>
    <property type="project" value="InterPro"/>
</dbReference>
<dbReference type="PROSITE" id="PS50928">
    <property type="entry name" value="ABC_TM1"/>
    <property type="match status" value="1"/>
</dbReference>
<dbReference type="SUPFAM" id="SSF161098">
    <property type="entry name" value="MetI-like"/>
    <property type="match status" value="1"/>
</dbReference>